<dbReference type="CDD" id="cd02120">
    <property type="entry name" value="PA_subtilisin_like"/>
    <property type="match status" value="1"/>
</dbReference>
<keyword evidence="5" id="KW-0378">Hydrolase</keyword>
<gene>
    <name evidence="5" type="ORF">glysoja_025503</name>
</gene>
<dbReference type="Pfam" id="PF00082">
    <property type="entry name" value="Peptidase_S8"/>
    <property type="match status" value="1"/>
</dbReference>
<comment type="subcellular location">
    <subcellularLocation>
        <location evidence="1">Secreted</location>
    </subcellularLocation>
</comment>
<dbReference type="AlphaFoldDB" id="A0A0B2R4V8"/>
<dbReference type="GO" id="GO:0005576">
    <property type="term" value="C:extracellular region"/>
    <property type="evidence" value="ECO:0007669"/>
    <property type="project" value="UniProtKB-SubCell"/>
</dbReference>
<dbReference type="EMBL" id="KN653480">
    <property type="protein sequence ID" value="KHN27219.1"/>
    <property type="molecule type" value="Genomic_DNA"/>
</dbReference>
<dbReference type="InterPro" id="IPR000209">
    <property type="entry name" value="Peptidase_S8/S53_dom"/>
</dbReference>
<feature type="domain" description="Peptidase S8/S53" evidence="4">
    <location>
        <begin position="188"/>
        <end position="489"/>
    </location>
</feature>
<evidence type="ECO:0000256" key="2">
    <source>
        <dbReference type="ARBA" id="ARBA00011073"/>
    </source>
</evidence>
<dbReference type="SUPFAM" id="SSF52743">
    <property type="entry name" value="Subtilisin-like"/>
    <property type="match status" value="1"/>
</dbReference>
<comment type="similarity">
    <text evidence="2">Belongs to the peptidase S8 family.</text>
</comment>
<dbReference type="Gene3D" id="3.40.50.200">
    <property type="entry name" value="Peptidase S8/S53 domain"/>
    <property type="match status" value="2"/>
</dbReference>
<reference evidence="5" key="1">
    <citation type="submission" date="2014-07" db="EMBL/GenBank/DDBJ databases">
        <title>Identification of a novel salt tolerance gene in wild soybean by whole-genome sequencing.</title>
        <authorList>
            <person name="Lam H.-M."/>
            <person name="Qi X."/>
            <person name="Li M.-W."/>
            <person name="Liu X."/>
            <person name="Xie M."/>
            <person name="Ni M."/>
            <person name="Xu X."/>
        </authorList>
    </citation>
    <scope>NUCLEOTIDE SEQUENCE [LARGE SCALE GENOMIC DNA]</scope>
    <source>
        <tissue evidence="5">Root</tissue>
    </source>
</reference>
<organism evidence="5">
    <name type="scientific">Glycine soja</name>
    <name type="common">Wild soybean</name>
    <dbReference type="NCBI Taxonomy" id="3848"/>
    <lineage>
        <taxon>Eukaryota</taxon>
        <taxon>Viridiplantae</taxon>
        <taxon>Streptophyta</taxon>
        <taxon>Embryophyta</taxon>
        <taxon>Tracheophyta</taxon>
        <taxon>Spermatophyta</taxon>
        <taxon>Magnoliopsida</taxon>
        <taxon>eudicotyledons</taxon>
        <taxon>Gunneridae</taxon>
        <taxon>Pentapetalae</taxon>
        <taxon>rosids</taxon>
        <taxon>fabids</taxon>
        <taxon>Fabales</taxon>
        <taxon>Fabaceae</taxon>
        <taxon>Papilionoideae</taxon>
        <taxon>50 kb inversion clade</taxon>
        <taxon>NPAAA clade</taxon>
        <taxon>indigoferoid/millettioid clade</taxon>
        <taxon>Phaseoleae</taxon>
        <taxon>Glycine</taxon>
        <taxon>Glycine subgen. Soja</taxon>
    </lineage>
</organism>
<dbReference type="Proteomes" id="UP000053555">
    <property type="component" value="Unassembled WGS sequence"/>
</dbReference>
<dbReference type="InterPro" id="IPR045051">
    <property type="entry name" value="SBT"/>
</dbReference>
<accession>A0A0B2R4V8</accession>
<dbReference type="GO" id="GO:0004252">
    <property type="term" value="F:serine-type endopeptidase activity"/>
    <property type="evidence" value="ECO:0007669"/>
    <property type="project" value="InterPro"/>
</dbReference>
<protein>
    <submittedName>
        <fullName evidence="5">Subtilisin-like protease</fullName>
    </submittedName>
</protein>
<evidence type="ECO:0000313" key="5">
    <source>
        <dbReference type="EMBL" id="KHN27219.1"/>
    </source>
</evidence>
<keyword evidence="3" id="KW-0732">Signal</keyword>
<evidence type="ECO:0000256" key="3">
    <source>
        <dbReference type="ARBA" id="ARBA00022729"/>
    </source>
</evidence>
<evidence type="ECO:0000256" key="1">
    <source>
        <dbReference type="ARBA" id="ARBA00004613"/>
    </source>
</evidence>
<sequence>MFGSVAQLSKKHLKYLNQVDGFLLAIPDELSTLHTTYNPHFLGLDNGSALWSASNLAQTLLLVFVNKALISLPQITTRSLLVQEPIPKGMEHIVTCSEDKSLVSRTREPPYAKVVQMDGPSSNSLGSPFVDYCLHNIDEDESLVSRTREPPYAKVIQIDWPSSNSLGSPFVECCLHNIAGIVIVVANTHTASTAASNVVENASLYGRAGGTASGMRYTSRISVYKVCWPKGCANSNILATVDQAVFDGVDVLSLSLGSDPKPFYDDFIAIASFGETKKGIFVTCSTCKEGPSPSTVSNGTSLYQGNKTNQLPLVFGKSAGIKRKAQHCSEGSLDPKLVHGKIVVCERGKKGRTKMGEVVKVAYGAGTIVLNTKNQAEEIYVDLHILLATSLGASVGKTIKTYIQSDKKPTTSVSFMGIKFSDPAPVMRAFSSKGPSIVGLDVTDPAGASMSCPNVSGIATLLKYLHKDWSPAAIKSALMTTAYTLNNKGAPISDMASDNKAFATPFAFGSDHVNPVSGWSMISALRLL</sequence>
<dbReference type="InterPro" id="IPR036852">
    <property type="entry name" value="Peptidase_S8/S53_dom_sf"/>
</dbReference>
<dbReference type="Gene3D" id="3.50.30.30">
    <property type="match status" value="1"/>
</dbReference>
<evidence type="ECO:0000259" key="4">
    <source>
        <dbReference type="Pfam" id="PF00082"/>
    </source>
</evidence>
<keyword evidence="5" id="KW-0645">Protease</keyword>
<proteinExistence type="inferred from homology"/>
<dbReference type="GO" id="GO:0006508">
    <property type="term" value="P:proteolysis"/>
    <property type="evidence" value="ECO:0007669"/>
    <property type="project" value="UniProtKB-KW"/>
</dbReference>
<dbReference type="PANTHER" id="PTHR10795">
    <property type="entry name" value="PROPROTEIN CONVERTASE SUBTILISIN/KEXIN"/>
    <property type="match status" value="1"/>
</dbReference>
<name>A0A0B2R4V8_GLYSO</name>